<dbReference type="PANTHER" id="PTHR34473:SF3">
    <property type="entry name" value="TRANSMEMBRANE PROTEIN-RELATED"/>
    <property type="match status" value="1"/>
</dbReference>
<reference evidence="4" key="2">
    <citation type="submission" date="2020-09" db="EMBL/GenBank/DDBJ databases">
        <authorList>
            <person name="Sun Q."/>
            <person name="Ohkuma M."/>
        </authorList>
    </citation>
    <scope>NUCLEOTIDE SEQUENCE</scope>
    <source>
        <strain evidence="4">JCM 4784</strain>
    </source>
</reference>
<dbReference type="InterPro" id="IPR005182">
    <property type="entry name" value="YdbS-like_PH"/>
</dbReference>
<feature type="domain" description="YdbS-like PH" evidence="3">
    <location>
        <begin position="129"/>
        <end position="203"/>
    </location>
</feature>
<evidence type="ECO:0000313" key="4">
    <source>
        <dbReference type="EMBL" id="GHF00530.1"/>
    </source>
</evidence>
<feature type="transmembrane region" description="Helical" evidence="2">
    <location>
        <begin position="75"/>
        <end position="99"/>
    </location>
</feature>
<dbReference type="Proteomes" id="UP000608024">
    <property type="component" value="Unassembled WGS sequence"/>
</dbReference>
<keyword evidence="2" id="KW-0472">Membrane</keyword>
<dbReference type="RefSeq" id="WP_229926218.1">
    <property type="nucleotide sequence ID" value="NZ_BNBT01000269.1"/>
</dbReference>
<feature type="region of interest" description="Disordered" evidence="1">
    <location>
        <begin position="1"/>
        <end position="64"/>
    </location>
</feature>
<evidence type="ECO:0000313" key="5">
    <source>
        <dbReference type="Proteomes" id="UP000608024"/>
    </source>
</evidence>
<sequence>MPHETRQSARAGSDTTDRDAATRYRPGAPHAVGEPHAAGAAPTDTPADRHAAEAPDAPDALGELRPGRRLDRRAVYWWTTQNALVVVPVLAALGVAAFVPGAPSWLRIVFAVLCPLGLGHTLLTPWYRYRVHRWEAGDEAVCSLSGWLVREWRVVPFTRIQTLDTKRGPLMQLFGLAALTVTTASAAGPVTITGLDRDLAVETVRRLTERVRALHEDGT</sequence>
<gene>
    <name evidence="4" type="ORF">GCM10018785_74540</name>
</gene>
<proteinExistence type="predicted"/>
<name>A0A919AE68_9ACTN</name>
<accession>A0A919AE68</accession>
<organism evidence="4 5">
    <name type="scientific">Streptomyces longispororuber</name>
    <dbReference type="NCBI Taxonomy" id="68230"/>
    <lineage>
        <taxon>Bacteria</taxon>
        <taxon>Bacillati</taxon>
        <taxon>Actinomycetota</taxon>
        <taxon>Actinomycetes</taxon>
        <taxon>Kitasatosporales</taxon>
        <taxon>Streptomycetaceae</taxon>
        <taxon>Streptomyces</taxon>
    </lineage>
</organism>
<evidence type="ECO:0000256" key="2">
    <source>
        <dbReference type="SAM" id="Phobius"/>
    </source>
</evidence>
<comment type="caution">
    <text evidence="4">The sequence shown here is derived from an EMBL/GenBank/DDBJ whole genome shotgun (WGS) entry which is preliminary data.</text>
</comment>
<dbReference type="PANTHER" id="PTHR34473">
    <property type="entry name" value="UPF0699 TRANSMEMBRANE PROTEIN YDBS"/>
    <property type="match status" value="1"/>
</dbReference>
<dbReference type="AlphaFoldDB" id="A0A919AE68"/>
<evidence type="ECO:0000259" key="3">
    <source>
        <dbReference type="Pfam" id="PF03703"/>
    </source>
</evidence>
<keyword evidence="2" id="KW-0812">Transmembrane</keyword>
<protein>
    <recommendedName>
        <fullName evidence="3">YdbS-like PH domain-containing protein</fullName>
    </recommendedName>
</protein>
<keyword evidence="5" id="KW-1185">Reference proteome</keyword>
<feature type="transmembrane region" description="Helical" evidence="2">
    <location>
        <begin position="105"/>
        <end position="123"/>
    </location>
</feature>
<evidence type="ECO:0000256" key="1">
    <source>
        <dbReference type="SAM" id="MobiDB-lite"/>
    </source>
</evidence>
<dbReference type="EMBL" id="BNBT01000269">
    <property type="protein sequence ID" value="GHF00530.1"/>
    <property type="molecule type" value="Genomic_DNA"/>
</dbReference>
<dbReference type="Pfam" id="PF03703">
    <property type="entry name" value="bPH_2"/>
    <property type="match status" value="1"/>
</dbReference>
<keyword evidence="2" id="KW-1133">Transmembrane helix</keyword>
<reference evidence="4" key="1">
    <citation type="journal article" date="2014" name="Int. J. Syst. Evol. Microbiol.">
        <title>Complete genome sequence of Corynebacterium casei LMG S-19264T (=DSM 44701T), isolated from a smear-ripened cheese.</title>
        <authorList>
            <consortium name="US DOE Joint Genome Institute (JGI-PGF)"/>
            <person name="Walter F."/>
            <person name="Albersmeier A."/>
            <person name="Kalinowski J."/>
            <person name="Ruckert C."/>
        </authorList>
    </citation>
    <scope>NUCLEOTIDE SEQUENCE</scope>
    <source>
        <strain evidence="4">JCM 4784</strain>
    </source>
</reference>